<dbReference type="InParanoid" id="A0A1S3JS72"/>
<evidence type="ECO:0000256" key="1">
    <source>
        <dbReference type="ARBA" id="ARBA00004370"/>
    </source>
</evidence>
<dbReference type="GO" id="GO:0016020">
    <property type="term" value="C:membrane"/>
    <property type="evidence" value="ECO:0007669"/>
    <property type="project" value="UniProtKB-SubCell"/>
</dbReference>
<dbReference type="KEGG" id="lak:106175665"/>
<keyword evidence="5" id="KW-0732">Signal</keyword>
<evidence type="ECO:0000256" key="5">
    <source>
        <dbReference type="SAM" id="SignalP"/>
    </source>
</evidence>
<dbReference type="CDD" id="cd15482">
    <property type="entry name" value="Sialidase_non-viral"/>
    <property type="match status" value="1"/>
</dbReference>
<accession>A0A1S3JS72</accession>
<dbReference type="Proteomes" id="UP000085678">
    <property type="component" value="Unplaced"/>
</dbReference>
<protein>
    <submittedName>
        <fullName evidence="8">VPS10 domain-containing receptor SorCS3-like</fullName>
    </submittedName>
</protein>
<comment type="subcellular location">
    <subcellularLocation>
        <location evidence="1">Membrane</location>
    </subcellularLocation>
</comment>
<name>A0A1S3JS72_LINAN</name>
<evidence type="ECO:0000313" key="7">
    <source>
        <dbReference type="Proteomes" id="UP000085678"/>
    </source>
</evidence>
<dbReference type="SMART" id="SM00602">
    <property type="entry name" value="VPS10"/>
    <property type="match status" value="1"/>
</dbReference>
<gene>
    <name evidence="8" type="primary">LOC106175665</name>
</gene>
<dbReference type="Gene3D" id="2.10.70.80">
    <property type="match status" value="1"/>
</dbReference>
<evidence type="ECO:0000256" key="4">
    <source>
        <dbReference type="ARBA" id="ARBA00023180"/>
    </source>
</evidence>
<dbReference type="InterPro" id="IPR006581">
    <property type="entry name" value="VPS10"/>
</dbReference>
<dbReference type="Pfam" id="PF15901">
    <property type="entry name" value="Sortilin_C"/>
    <property type="match status" value="1"/>
</dbReference>
<proteinExistence type="predicted"/>
<dbReference type="STRING" id="7574.A0A1S3JS72"/>
<dbReference type="GO" id="GO:0006892">
    <property type="term" value="P:post-Golgi vesicle-mediated transport"/>
    <property type="evidence" value="ECO:0007669"/>
    <property type="project" value="TreeGrafter"/>
</dbReference>
<dbReference type="Pfam" id="PF15902">
    <property type="entry name" value="Sortilin-Vps10"/>
    <property type="match status" value="1"/>
</dbReference>
<evidence type="ECO:0000256" key="2">
    <source>
        <dbReference type="ARBA" id="ARBA00022737"/>
    </source>
</evidence>
<dbReference type="InterPro" id="IPR031778">
    <property type="entry name" value="Sortilin_N"/>
</dbReference>
<evidence type="ECO:0000313" key="8">
    <source>
        <dbReference type="RefSeq" id="XP_013413225.1"/>
    </source>
</evidence>
<sequence>MALQGHLWIAVSVFVFVVIFSSVTAKIKYRDDIYEPRVVSLGDGDKLEHELNRIRRESSKNNRGKMGVSDSHVEVHVNTFKNKNHKQAVVHWSGSDSNAIFLLTREVIDGVVNSSSLYRSLNYGVTFDEITPQNSVISSFFVDPNNYTKLIFADRKNRAVYVTDDEGKTLSGPHHTQFNPQRLVFNPILENVLLGYSYTQEQLFVSRDLGKTWKKLQDGADSRFFWFIPGVDTNNMTVHMEIADPVTGQMHYKACIIEWTESDNVHCSPLTDLSSALGTIAVESLVVQNEYIFVQKNTQRSAEMYVSYRRQPFKKAYFPQGLESVEFELYDTDEHQVFVAVRHWTDVLNLYLSDITGQYFVLSLENVVTMDFGTFSFSDLIEIKSTPGVFLSNVRTTYGIVTMVTYDKGGNWSRLAAADPKCRLPDCSLNLHMMYSSFKYSIPQGIFSKKNAPGIIIGLGNEDGYLNMQSKSNSYISRDGGHTWTKLLNGNYQFNILDQGGALMAVQPGVYTRHIQYSTDVGGTWKPVTLNVSLMIDGLLNEPGITTLVSSAYGHHQTGDYGWVVIQFNLTGAFSGKCTDKNYEHWSPGGEHACTLGERAVYQRRKQNADCYNGQDYERPINSSVCTCTVEDFEW</sequence>
<reference evidence="8" key="1">
    <citation type="submission" date="2025-08" db="UniProtKB">
        <authorList>
            <consortium name="RefSeq"/>
        </authorList>
    </citation>
    <scope>IDENTIFICATION</scope>
    <source>
        <tissue evidence="8">Gonads</tissue>
    </source>
</reference>
<feature type="signal peptide" evidence="5">
    <location>
        <begin position="1"/>
        <end position="25"/>
    </location>
</feature>
<dbReference type="SUPFAM" id="SSF110296">
    <property type="entry name" value="Oligoxyloglucan reducing end-specific cellobiohydrolase"/>
    <property type="match status" value="1"/>
</dbReference>
<dbReference type="GeneID" id="106175665"/>
<keyword evidence="3" id="KW-0472">Membrane</keyword>
<evidence type="ECO:0000256" key="3">
    <source>
        <dbReference type="ARBA" id="ARBA00023136"/>
    </source>
</evidence>
<dbReference type="InterPro" id="IPR050310">
    <property type="entry name" value="VPS10-sortilin"/>
</dbReference>
<dbReference type="PANTHER" id="PTHR12106">
    <property type="entry name" value="SORTILIN RELATED"/>
    <property type="match status" value="1"/>
</dbReference>
<keyword evidence="7" id="KW-1185">Reference proteome</keyword>
<feature type="domain" description="VPS10" evidence="6">
    <location>
        <begin position="106"/>
        <end position="635"/>
    </location>
</feature>
<evidence type="ECO:0000259" key="6">
    <source>
        <dbReference type="SMART" id="SM00602"/>
    </source>
</evidence>
<dbReference type="RefSeq" id="XP_013413225.1">
    <property type="nucleotide sequence ID" value="XM_013557771.1"/>
</dbReference>
<feature type="chain" id="PRO_5010349809" evidence="5">
    <location>
        <begin position="26"/>
        <end position="635"/>
    </location>
</feature>
<organism evidence="7 8">
    <name type="scientific">Lingula anatina</name>
    <name type="common">Brachiopod</name>
    <name type="synonym">Lingula unguis</name>
    <dbReference type="NCBI Taxonomy" id="7574"/>
    <lineage>
        <taxon>Eukaryota</taxon>
        <taxon>Metazoa</taxon>
        <taxon>Spiralia</taxon>
        <taxon>Lophotrochozoa</taxon>
        <taxon>Brachiopoda</taxon>
        <taxon>Linguliformea</taxon>
        <taxon>Lingulata</taxon>
        <taxon>Lingulida</taxon>
        <taxon>Linguloidea</taxon>
        <taxon>Lingulidae</taxon>
        <taxon>Lingula</taxon>
    </lineage>
</organism>
<dbReference type="PANTHER" id="PTHR12106:SF47">
    <property type="entry name" value="VPS10 DOMAIN-CONTAINING RECEPTOR SORCS3-LIKE"/>
    <property type="match status" value="1"/>
</dbReference>
<dbReference type="GO" id="GO:0005794">
    <property type="term" value="C:Golgi apparatus"/>
    <property type="evidence" value="ECO:0007669"/>
    <property type="project" value="TreeGrafter"/>
</dbReference>
<dbReference type="OrthoDB" id="443634at2759"/>
<keyword evidence="2" id="KW-0677">Repeat</keyword>
<dbReference type="InterPro" id="IPR031777">
    <property type="entry name" value="Sortilin_C"/>
</dbReference>
<dbReference type="Gene3D" id="2.130.10.10">
    <property type="entry name" value="YVTN repeat-like/Quinoprotein amine dehydrogenase"/>
    <property type="match status" value="2"/>
</dbReference>
<keyword evidence="4" id="KW-0325">Glycoprotein</keyword>
<dbReference type="InterPro" id="IPR015943">
    <property type="entry name" value="WD40/YVTN_repeat-like_dom_sf"/>
</dbReference>
<dbReference type="AlphaFoldDB" id="A0A1S3JS72"/>